<feature type="compositionally biased region" description="Polar residues" evidence="1">
    <location>
        <begin position="646"/>
        <end position="657"/>
    </location>
</feature>
<feature type="chain" id="PRO_5045251675" evidence="2">
    <location>
        <begin position="28"/>
        <end position="657"/>
    </location>
</feature>
<accession>A0ABT8Y9K1</accession>
<name>A0ABT8Y9K1_9SPHN</name>
<gene>
    <name evidence="3" type="ORF">Q4F19_11515</name>
</gene>
<feature type="compositionally biased region" description="Basic and acidic residues" evidence="1">
    <location>
        <begin position="636"/>
        <end position="645"/>
    </location>
</feature>
<feature type="signal peptide" evidence="2">
    <location>
        <begin position="1"/>
        <end position="27"/>
    </location>
</feature>
<sequence>MGTSRRDFLLGTTALALSAAVTPLAAAAVEAPLLEIATPMAPPEWALLERAVLDAHTAACEAFFARYYDQQTGFFLAIERWGGDDGPDDAIENVNDWPHLYQLGASERIRQLYELAYEGHVRQFTLAKTKDVPFAREGMYFKEFPVMMDWQHNGEGMSVFNLYGLGNPYSKKYRDRVRRFAAFYTGEDPSAPNYDPKFKIIRSLFNGSRGPLMRKATALDWAGDPVDLTGIDPSALLHGEHSYEQMLAHFKDYTETTGDSPLNLQSTSLATNAFMLAHEPKYKNWVVDYVDAWIARARANNDIVPTNIGLDGKIGGEADGKWYGGTYGWSFSPIVPMTGKPEDRNRIPYTVMGFFNAYLLTGDDKYLDVWRRMTDRINANGKMIDGKMQYPTMYGDTGWYSFKPAKWQVAAQDIYLLSMKPADRARAPDHPFFQYLDGKNPAFPATVLREALGHIRETAAAAQADTSLPDTRFVDTVMDYNPASVSALIMLMQGGSHIGRPGWSEKSPHVGGALQFSRLRYFDPEAGRPGVPPDVGALVDTMTADTTGVTLVNCSPTQSRTVTIQGGAYGEHQIVSVSDGGAVRPVNARCFTIRLAPGAGARLLLRMRRYANPPTLDFPWSGPPVDAALHNAAGRFAEDPPKDIRNSPQKQNGALSY</sequence>
<evidence type="ECO:0000313" key="3">
    <source>
        <dbReference type="EMBL" id="MDO6415010.1"/>
    </source>
</evidence>
<evidence type="ECO:0000313" key="4">
    <source>
        <dbReference type="Proteomes" id="UP001169764"/>
    </source>
</evidence>
<reference evidence="3" key="1">
    <citation type="submission" date="2023-07" db="EMBL/GenBank/DDBJ databases">
        <authorList>
            <person name="Kim M."/>
        </authorList>
    </citation>
    <scope>NUCLEOTIDE SEQUENCE</scope>
    <source>
        <strain evidence="3">BIUV-7</strain>
    </source>
</reference>
<proteinExistence type="predicted"/>
<organism evidence="3 4">
    <name type="scientific">Sphingomonas natans</name>
    <dbReference type="NCBI Taxonomy" id="3063330"/>
    <lineage>
        <taxon>Bacteria</taxon>
        <taxon>Pseudomonadati</taxon>
        <taxon>Pseudomonadota</taxon>
        <taxon>Alphaproteobacteria</taxon>
        <taxon>Sphingomonadales</taxon>
        <taxon>Sphingomonadaceae</taxon>
        <taxon>Sphingomonas</taxon>
    </lineage>
</organism>
<keyword evidence="4" id="KW-1185">Reference proteome</keyword>
<keyword evidence="2" id="KW-0732">Signal</keyword>
<comment type="caution">
    <text evidence="3">The sequence shown here is derived from an EMBL/GenBank/DDBJ whole genome shotgun (WGS) entry which is preliminary data.</text>
</comment>
<protein>
    <submittedName>
        <fullName evidence="3">Uncharacterized protein</fullName>
    </submittedName>
</protein>
<evidence type="ECO:0000256" key="1">
    <source>
        <dbReference type="SAM" id="MobiDB-lite"/>
    </source>
</evidence>
<feature type="region of interest" description="Disordered" evidence="1">
    <location>
        <begin position="635"/>
        <end position="657"/>
    </location>
</feature>
<dbReference type="InterPro" id="IPR058347">
    <property type="entry name" value="DUF8034"/>
</dbReference>
<dbReference type="Pfam" id="PF26099">
    <property type="entry name" value="DUF8034"/>
    <property type="match status" value="1"/>
</dbReference>
<dbReference type="PROSITE" id="PS51318">
    <property type="entry name" value="TAT"/>
    <property type="match status" value="1"/>
</dbReference>
<dbReference type="RefSeq" id="WP_303542673.1">
    <property type="nucleotide sequence ID" value="NZ_JAUOTP010000004.1"/>
</dbReference>
<dbReference type="InterPro" id="IPR006311">
    <property type="entry name" value="TAT_signal"/>
</dbReference>
<evidence type="ECO:0000256" key="2">
    <source>
        <dbReference type="SAM" id="SignalP"/>
    </source>
</evidence>
<dbReference type="Proteomes" id="UP001169764">
    <property type="component" value="Unassembled WGS sequence"/>
</dbReference>
<dbReference type="EMBL" id="JAUOTP010000004">
    <property type="protein sequence ID" value="MDO6415010.1"/>
    <property type="molecule type" value="Genomic_DNA"/>
</dbReference>